<keyword evidence="3 5" id="KW-1133">Transmembrane helix</keyword>
<reference evidence="8" key="1">
    <citation type="journal article" date="2019" name="Int. J. Syst. Evol. Microbiol.">
        <title>The Global Catalogue of Microorganisms (GCM) 10K type strain sequencing project: providing services to taxonomists for standard genome sequencing and annotation.</title>
        <authorList>
            <consortium name="The Broad Institute Genomics Platform"/>
            <consortium name="The Broad Institute Genome Sequencing Center for Infectious Disease"/>
            <person name="Wu L."/>
            <person name="Ma J."/>
        </authorList>
    </citation>
    <scope>NUCLEOTIDE SEQUENCE [LARGE SCALE GENOMIC DNA]</scope>
    <source>
        <strain evidence="8">JCM 16950</strain>
    </source>
</reference>
<accession>A0ABP7GZ13</accession>
<dbReference type="Pfam" id="PF01740">
    <property type="entry name" value="STAS"/>
    <property type="match status" value="1"/>
</dbReference>
<keyword evidence="8" id="KW-1185">Reference proteome</keyword>
<dbReference type="Proteomes" id="UP001500540">
    <property type="component" value="Unassembled WGS sequence"/>
</dbReference>
<protein>
    <submittedName>
        <fullName evidence="7">SulP family inorganic anion transporter</fullName>
    </submittedName>
</protein>
<sequence>MSLRQLLPAAADYRGLRRTWRGDLLAGVTVGIVALPLALGFGVSSGVSAEAGLVTAIVAGMIAALFGGSHVQVSGPTGAMVVVLLPIVAAHGIGAVAAVSVMAGIIVLAAGALKLGRAVGFIPWPVIEGFTLGIAIIIFMQQVPSLTTPRPLVAGEHSSNAIVAAGQSLAAADWSYLPWALGAAAVVAACMLLAPRLHRGIPGSLVGIVVVTLLCVLLPTPLAVIGMLPDALPAPQVPLLPVDSLAGLVGPALAVAALAAIESLLSARVAASLADTGAYDPDRELFGQGLASIGSGLFGGMPATGAIARTAVNIRAGGRTRLASLTHAVVLLLVVLALSGPVGTIPLAALAGVLMITAWRMVHLATAASILRSTRSDAAAFLLTALVTVSFDLVVAVAIGVAFAGFFALRNLSRATAVNRQPLAGDPVPGDERIAVIRIDGPLIFASADRVFAEATAVHDVGVVILRLSSLDHVDATGAHILSDITLALERRGITVLIKGILPGHEKLLRTVGVVTALRHHAHLFRDLDDAIEHARSHIRREQSPAVREG</sequence>
<dbReference type="InterPro" id="IPR036513">
    <property type="entry name" value="STAS_dom_sf"/>
</dbReference>
<dbReference type="RefSeq" id="WP_344784928.1">
    <property type="nucleotide sequence ID" value="NZ_BAABAF010000010.1"/>
</dbReference>
<evidence type="ECO:0000256" key="5">
    <source>
        <dbReference type="SAM" id="Phobius"/>
    </source>
</evidence>
<dbReference type="InterPro" id="IPR011547">
    <property type="entry name" value="SLC26A/SulP_dom"/>
</dbReference>
<dbReference type="InterPro" id="IPR001902">
    <property type="entry name" value="SLC26A/SulP_fam"/>
</dbReference>
<keyword evidence="2 5" id="KW-0812">Transmembrane</keyword>
<evidence type="ECO:0000256" key="4">
    <source>
        <dbReference type="ARBA" id="ARBA00023136"/>
    </source>
</evidence>
<name>A0ABP7GZ13_9MICO</name>
<dbReference type="PROSITE" id="PS50801">
    <property type="entry name" value="STAS"/>
    <property type="match status" value="1"/>
</dbReference>
<organism evidence="7 8">
    <name type="scientific">Microbacterium kribbense</name>
    <dbReference type="NCBI Taxonomy" id="433645"/>
    <lineage>
        <taxon>Bacteria</taxon>
        <taxon>Bacillati</taxon>
        <taxon>Actinomycetota</taxon>
        <taxon>Actinomycetes</taxon>
        <taxon>Micrococcales</taxon>
        <taxon>Microbacteriaceae</taxon>
        <taxon>Microbacterium</taxon>
    </lineage>
</organism>
<keyword evidence="4 5" id="KW-0472">Membrane</keyword>
<feature type="transmembrane region" description="Helical" evidence="5">
    <location>
        <begin position="176"/>
        <end position="194"/>
    </location>
</feature>
<dbReference type="PANTHER" id="PTHR11814">
    <property type="entry name" value="SULFATE TRANSPORTER"/>
    <property type="match status" value="1"/>
</dbReference>
<feature type="transmembrane region" description="Helical" evidence="5">
    <location>
        <begin position="379"/>
        <end position="409"/>
    </location>
</feature>
<proteinExistence type="predicted"/>
<evidence type="ECO:0000259" key="6">
    <source>
        <dbReference type="PROSITE" id="PS50801"/>
    </source>
</evidence>
<feature type="transmembrane region" description="Helical" evidence="5">
    <location>
        <begin position="245"/>
        <end position="265"/>
    </location>
</feature>
<dbReference type="InterPro" id="IPR002645">
    <property type="entry name" value="STAS_dom"/>
</dbReference>
<evidence type="ECO:0000256" key="2">
    <source>
        <dbReference type="ARBA" id="ARBA00022692"/>
    </source>
</evidence>
<evidence type="ECO:0000313" key="8">
    <source>
        <dbReference type="Proteomes" id="UP001500540"/>
    </source>
</evidence>
<feature type="transmembrane region" description="Helical" evidence="5">
    <location>
        <begin position="206"/>
        <end position="225"/>
    </location>
</feature>
<evidence type="ECO:0000256" key="3">
    <source>
        <dbReference type="ARBA" id="ARBA00022989"/>
    </source>
</evidence>
<dbReference type="Gene3D" id="3.30.750.24">
    <property type="entry name" value="STAS domain"/>
    <property type="match status" value="1"/>
</dbReference>
<feature type="domain" description="STAS" evidence="6">
    <location>
        <begin position="434"/>
        <end position="535"/>
    </location>
</feature>
<dbReference type="EMBL" id="BAABAF010000010">
    <property type="protein sequence ID" value="GAA3775802.1"/>
    <property type="molecule type" value="Genomic_DNA"/>
</dbReference>
<feature type="transmembrane region" description="Helical" evidence="5">
    <location>
        <begin position="51"/>
        <end position="71"/>
    </location>
</feature>
<feature type="transmembrane region" description="Helical" evidence="5">
    <location>
        <begin position="121"/>
        <end position="140"/>
    </location>
</feature>
<feature type="transmembrane region" description="Helical" evidence="5">
    <location>
        <begin position="329"/>
        <end position="359"/>
    </location>
</feature>
<dbReference type="Pfam" id="PF00916">
    <property type="entry name" value="Sulfate_transp"/>
    <property type="match status" value="1"/>
</dbReference>
<dbReference type="CDD" id="cd07042">
    <property type="entry name" value="STAS_SulP_like_sulfate_transporter"/>
    <property type="match status" value="1"/>
</dbReference>
<dbReference type="SUPFAM" id="SSF52091">
    <property type="entry name" value="SpoIIaa-like"/>
    <property type="match status" value="1"/>
</dbReference>
<evidence type="ECO:0000256" key="1">
    <source>
        <dbReference type="ARBA" id="ARBA00004141"/>
    </source>
</evidence>
<gene>
    <name evidence="7" type="ORF">GCM10022240_29250</name>
</gene>
<feature type="transmembrane region" description="Helical" evidence="5">
    <location>
        <begin position="24"/>
        <end position="44"/>
    </location>
</feature>
<feature type="transmembrane region" description="Helical" evidence="5">
    <location>
        <begin position="83"/>
        <end position="109"/>
    </location>
</feature>
<comment type="subcellular location">
    <subcellularLocation>
        <location evidence="1">Membrane</location>
        <topology evidence="1">Multi-pass membrane protein</topology>
    </subcellularLocation>
</comment>
<comment type="caution">
    <text evidence="7">The sequence shown here is derived from an EMBL/GenBank/DDBJ whole genome shotgun (WGS) entry which is preliminary data.</text>
</comment>
<evidence type="ECO:0000313" key="7">
    <source>
        <dbReference type="EMBL" id="GAA3775802.1"/>
    </source>
</evidence>